<dbReference type="Pfam" id="PF14088">
    <property type="entry name" value="DUF4268"/>
    <property type="match status" value="1"/>
</dbReference>
<organism evidence="2 3">
    <name type="scientific">Kaistella jeonii</name>
    <dbReference type="NCBI Taxonomy" id="266749"/>
    <lineage>
        <taxon>Bacteria</taxon>
        <taxon>Pseudomonadati</taxon>
        <taxon>Bacteroidota</taxon>
        <taxon>Flavobacteriia</taxon>
        <taxon>Flavobacteriales</taxon>
        <taxon>Weeksellaceae</taxon>
        <taxon>Chryseobacterium group</taxon>
        <taxon>Kaistella</taxon>
    </lineage>
</organism>
<comment type="caution">
    <text evidence="2">The sequence shown here is derived from an EMBL/GenBank/DDBJ whole genome shotgun (WGS) entry which is preliminary data.</text>
</comment>
<dbReference type="AlphaFoldDB" id="A0A0C1F521"/>
<dbReference type="Proteomes" id="UP000031473">
    <property type="component" value="Unassembled WGS sequence"/>
</dbReference>
<evidence type="ECO:0000313" key="3">
    <source>
        <dbReference type="Proteomes" id="UP000031473"/>
    </source>
</evidence>
<accession>A0A0C1F521</accession>
<reference evidence="2 3" key="1">
    <citation type="submission" date="2014-10" db="EMBL/GenBank/DDBJ databases">
        <title>Kaistella jeonii genome.</title>
        <authorList>
            <person name="Clayton J.T."/>
            <person name="Newman J.D."/>
        </authorList>
    </citation>
    <scope>NUCLEOTIDE SEQUENCE [LARGE SCALE GENOMIC DNA]</scope>
    <source>
        <strain evidence="2 3">DSM 17048</strain>
    </source>
</reference>
<dbReference type="OrthoDB" id="1467516at2"/>
<evidence type="ECO:0000313" key="2">
    <source>
        <dbReference type="EMBL" id="KIA88302.1"/>
    </source>
</evidence>
<sequence length="142" mass="17441">MFSKQEAQHYRQEFWIAFGKSFPRKWILYNTKIKDFSFKFNADPKKAEVSLDIEMSDELFRNAYFEKMWSLESILEEEVGAVQKDEFYTLENGKVISRFWITKENVSIYNKNTWQEIFEFFIEKMEGFERVFYEYEDFIKDV</sequence>
<gene>
    <name evidence="2" type="ORF">OA86_11280</name>
</gene>
<feature type="domain" description="DUF4268" evidence="1">
    <location>
        <begin position="11"/>
        <end position="135"/>
    </location>
</feature>
<protein>
    <recommendedName>
        <fullName evidence="1">DUF4268 domain-containing protein</fullName>
    </recommendedName>
</protein>
<proteinExistence type="predicted"/>
<keyword evidence="3" id="KW-1185">Reference proteome</keyword>
<evidence type="ECO:0000259" key="1">
    <source>
        <dbReference type="Pfam" id="PF14088"/>
    </source>
</evidence>
<name>A0A0C1F521_9FLAO</name>
<dbReference type="RefSeq" id="WP_039353178.1">
    <property type="nucleotide sequence ID" value="NZ_FOLA01000010.1"/>
</dbReference>
<dbReference type="EMBL" id="JSYL01000008">
    <property type="protein sequence ID" value="KIA88302.1"/>
    <property type="molecule type" value="Genomic_DNA"/>
</dbReference>
<dbReference type="STRING" id="266749.SAMN05421876_11089"/>
<dbReference type="InterPro" id="IPR025364">
    <property type="entry name" value="DUF4268"/>
</dbReference>